<evidence type="ECO:0000313" key="2">
    <source>
        <dbReference type="EMBL" id="KEQ98336.1"/>
    </source>
</evidence>
<gene>
    <name evidence="2" type="ORF">AUEXF2481DRAFT_26718</name>
</gene>
<feature type="compositionally biased region" description="Basic and acidic residues" evidence="1">
    <location>
        <begin position="23"/>
        <end position="34"/>
    </location>
</feature>
<dbReference type="Proteomes" id="UP000030641">
    <property type="component" value="Unassembled WGS sequence"/>
</dbReference>
<dbReference type="GeneID" id="25363318"/>
<evidence type="ECO:0000313" key="3">
    <source>
        <dbReference type="Proteomes" id="UP000030641"/>
    </source>
</evidence>
<dbReference type="OrthoDB" id="3648773at2759"/>
<feature type="compositionally biased region" description="Low complexity" evidence="1">
    <location>
        <begin position="142"/>
        <end position="153"/>
    </location>
</feature>
<feature type="region of interest" description="Disordered" evidence="1">
    <location>
        <begin position="179"/>
        <end position="447"/>
    </location>
</feature>
<feature type="region of interest" description="Disordered" evidence="1">
    <location>
        <begin position="128"/>
        <end position="162"/>
    </location>
</feature>
<feature type="compositionally biased region" description="Basic and acidic residues" evidence="1">
    <location>
        <begin position="316"/>
        <end position="325"/>
    </location>
</feature>
<organism evidence="2 3">
    <name type="scientific">Aureobasidium subglaciale (strain EXF-2481)</name>
    <name type="common">Aureobasidium pullulans var. subglaciale</name>
    <dbReference type="NCBI Taxonomy" id="1043005"/>
    <lineage>
        <taxon>Eukaryota</taxon>
        <taxon>Fungi</taxon>
        <taxon>Dikarya</taxon>
        <taxon>Ascomycota</taxon>
        <taxon>Pezizomycotina</taxon>
        <taxon>Dothideomycetes</taxon>
        <taxon>Dothideomycetidae</taxon>
        <taxon>Dothideales</taxon>
        <taxon>Saccotheciaceae</taxon>
        <taxon>Aureobasidium</taxon>
    </lineage>
</organism>
<dbReference type="RefSeq" id="XP_013346733.1">
    <property type="nucleotide sequence ID" value="XM_013491279.1"/>
</dbReference>
<protein>
    <submittedName>
        <fullName evidence="2">Uncharacterized protein</fullName>
    </submittedName>
</protein>
<keyword evidence="3" id="KW-1185">Reference proteome</keyword>
<name>A0A074ZIF3_AURSE</name>
<dbReference type="HOGENOM" id="CLU_528888_0_0_1"/>
<reference evidence="2 3" key="1">
    <citation type="journal article" date="2014" name="BMC Genomics">
        <title>Genome sequencing of four Aureobasidium pullulans varieties: biotechnological potential, stress tolerance, and description of new species.</title>
        <authorList>
            <person name="Gostin Ar C."/>
            <person name="Ohm R.A."/>
            <person name="Kogej T."/>
            <person name="Sonjak S."/>
            <person name="Turk M."/>
            <person name="Zajc J."/>
            <person name="Zalar P."/>
            <person name="Grube M."/>
            <person name="Sun H."/>
            <person name="Han J."/>
            <person name="Sharma A."/>
            <person name="Chiniquy J."/>
            <person name="Ngan C.Y."/>
            <person name="Lipzen A."/>
            <person name="Barry K."/>
            <person name="Grigoriev I.V."/>
            <person name="Gunde-Cimerman N."/>
        </authorList>
    </citation>
    <scope>NUCLEOTIDE SEQUENCE [LARGE SCALE GENOMIC DNA]</scope>
    <source>
        <strain evidence="2 3">EXF-2481</strain>
    </source>
</reference>
<evidence type="ECO:0000256" key="1">
    <source>
        <dbReference type="SAM" id="MobiDB-lite"/>
    </source>
</evidence>
<feature type="compositionally biased region" description="Low complexity" evidence="1">
    <location>
        <begin position="224"/>
        <end position="240"/>
    </location>
</feature>
<proteinExistence type="predicted"/>
<feature type="region of interest" description="Disordered" evidence="1">
    <location>
        <begin position="1"/>
        <end position="73"/>
    </location>
</feature>
<dbReference type="EMBL" id="KL584752">
    <property type="protein sequence ID" value="KEQ98336.1"/>
    <property type="molecule type" value="Genomic_DNA"/>
</dbReference>
<accession>A0A074ZIF3</accession>
<dbReference type="AlphaFoldDB" id="A0A074ZIF3"/>
<sequence>MWAPPQKPIAVVKQQQRQQQSEQPRRAPSLEKSRLPHFFEGWNEGALSQSTRTGLQPPVPPSPQPSPKTQLFTNPFEIAGPLRLEERPQRNLKLPTNTHADEDFFALPITDHENIHALVRTPTIELHPAQHKPTPTAPAPAPTSFAPTPTSSSSEKDSHSDASSFAYVLSRERVTKRNFKRVIRSPPHLSHSVPSRPAPPKSIVSSPAIVIQSAPPSPRFQPVTKSSTFSEASSTSRTASPNRHDAAHGHISFQNSKLKTRRAKASVAPGRSIGLSTHKEKHGSPPRGSNRTLASHELIPPAMTQKRSSDSIPTRELGRRSDHPGRSVSFVSTVDSVEEPAKKKLEQTDPPPPTEEVPNQGVRRVLTVHSIVSAPVKRQTTKLQQNESPDRRRSRQLSTMSRSPSPTPGCFGLFNSRSRRRRGTNVSIRTESTITSSSPKRKDSYFGGDGREYIQSPIAGLSFLPSEMQRVNTPPVRTPMSPGSRSRGFFFDYTNPPGESDEAETRRDSVAGSTDVDMRMLAAPWDFKRNVGLPVKDSNGTSDYF</sequence>
<dbReference type="InParanoid" id="A0A074ZIF3"/>
<feature type="compositionally biased region" description="Low complexity" evidence="1">
    <location>
        <begin position="427"/>
        <end position="438"/>
    </location>
</feature>
<feature type="compositionally biased region" description="Pro residues" evidence="1">
    <location>
        <begin position="57"/>
        <end position="66"/>
    </location>
</feature>